<dbReference type="HOGENOM" id="CLU_2368773_0_0_5"/>
<gene>
    <name evidence="2" type="ORF">FP2506_03735</name>
</gene>
<dbReference type="Proteomes" id="UP000004310">
    <property type="component" value="Unassembled WGS sequence"/>
</dbReference>
<dbReference type="EMBL" id="AATP01000008">
    <property type="protein sequence ID" value="EAU40307.1"/>
    <property type="molecule type" value="Genomic_DNA"/>
</dbReference>
<name>Q0FZH1_9HYPH</name>
<keyword evidence="3" id="KW-1185">Reference proteome</keyword>
<proteinExistence type="predicted"/>
<evidence type="ECO:0000256" key="1">
    <source>
        <dbReference type="SAM" id="MobiDB-lite"/>
    </source>
</evidence>
<comment type="caution">
    <text evidence="2">The sequence shown here is derived from an EMBL/GenBank/DDBJ whole genome shotgun (WGS) entry which is preliminary data.</text>
</comment>
<evidence type="ECO:0000313" key="3">
    <source>
        <dbReference type="Proteomes" id="UP000004310"/>
    </source>
</evidence>
<dbReference type="STRING" id="217511.GCA_001463845_01312"/>
<organism evidence="2 3">
    <name type="scientific">Fulvimarina pelagi HTCC2506</name>
    <dbReference type="NCBI Taxonomy" id="314231"/>
    <lineage>
        <taxon>Bacteria</taxon>
        <taxon>Pseudomonadati</taxon>
        <taxon>Pseudomonadota</taxon>
        <taxon>Alphaproteobacteria</taxon>
        <taxon>Hyphomicrobiales</taxon>
        <taxon>Aurantimonadaceae</taxon>
        <taxon>Fulvimarina</taxon>
    </lineage>
</organism>
<dbReference type="AlphaFoldDB" id="Q0FZH1"/>
<accession>Q0FZH1</accession>
<evidence type="ECO:0000313" key="2">
    <source>
        <dbReference type="EMBL" id="EAU40307.1"/>
    </source>
</evidence>
<sequence length="95" mass="10408">MTFSGPPFRPVRTMTEPVDSQLVYKTSNHNGLGQLGETIMNLGSIVRRAVSAFASSKRRPATRRPVRPTTTTRRHGGSAESDLVRGVAKMAKKKL</sequence>
<feature type="compositionally biased region" description="Basic residues" evidence="1">
    <location>
        <begin position="56"/>
        <end position="76"/>
    </location>
</feature>
<protein>
    <submittedName>
        <fullName evidence="2">Uncharacterized protein</fullName>
    </submittedName>
</protein>
<feature type="region of interest" description="Disordered" evidence="1">
    <location>
        <begin position="55"/>
        <end position="95"/>
    </location>
</feature>
<reference evidence="2 3" key="1">
    <citation type="journal article" date="2010" name="J. Bacteriol.">
        <title>Genome sequence of Fulvimarina pelagi HTCC2506T, a Mn(II)-oxidizing alphaproteobacterium possessing an aerobic anoxygenic photosynthetic gene cluster and Xanthorhodopsin.</title>
        <authorList>
            <person name="Kang I."/>
            <person name="Oh H.M."/>
            <person name="Lim S.I."/>
            <person name="Ferriera S."/>
            <person name="Giovannoni S.J."/>
            <person name="Cho J.C."/>
        </authorList>
    </citation>
    <scope>NUCLEOTIDE SEQUENCE [LARGE SCALE GENOMIC DNA]</scope>
    <source>
        <strain evidence="2 3">HTCC2506</strain>
    </source>
</reference>